<proteinExistence type="predicted"/>
<evidence type="ECO:0000313" key="2">
    <source>
        <dbReference type="Proteomes" id="UP001623661"/>
    </source>
</evidence>
<reference evidence="1 2" key="1">
    <citation type="submission" date="2024-11" db="EMBL/GenBank/DDBJ databases">
        <authorList>
            <person name="Heng Y.C."/>
            <person name="Lim A.C.H."/>
            <person name="Lee J.K.Y."/>
            <person name="Kittelmann S."/>
        </authorList>
    </citation>
    <scope>NUCLEOTIDE SEQUENCE [LARGE SCALE GENOMIC DNA]</scope>
    <source>
        <strain evidence="1 2">WILCCON 0202</strain>
    </source>
</reference>
<dbReference type="EMBL" id="JBJHZY010000003">
    <property type="protein sequence ID" value="MFL0269284.1"/>
    <property type="molecule type" value="Genomic_DNA"/>
</dbReference>
<organism evidence="1 2">
    <name type="scientific">Candidatus Clostridium radicumherbarum</name>
    <dbReference type="NCBI Taxonomy" id="3381662"/>
    <lineage>
        <taxon>Bacteria</taxon>
        <taxon>Bacillati</taxon>
        <taxon>Bacillota</taxon>
        <taxon>Clostridia</taxon>
        <taxon>Eubacteriales</taxon>
        <taxon>Clostridiaceae</taxon>
        <taxon>Clostridium</taxon>
    </lineage>
</organism>
<comment type="caution">
    <text evidence="1">The sequence shown here is derived from an EMBL/GenBank/DDBJ whole genome shotgun (WGS) entry which is preliminary data.</text>
</comment>
<evidence type="ECO:0000313" key="1">
    <source>
        <dbReference type="EMBL" id="MFL0269284.1"/>
    </source>
</evidence>
<gene>
    <name evidence="1" type="ORF">ACJDUH_14440</name>
</gene>
<accession>A0ABW8TVA3</accession>
<protein>
    <submittedName>
        <fullName evidence="1">Uncharacterized protein</fullName>
    </submittedName>
</protein>
<keyword evidence="2" id="KW-1185">Reference proteome</keyword>
<name>A0ABW8TVA3_9CLOT</name>
<sequence>MGKIDILDRIKNYHTISIIGMDKNVGKTTALNYILDKTKDSITFGLTSIGRDGEEEDRVTETKKPKIYIKRGTYIATSKQCLFNGDITKEIIETTDINTPMGEVIIAKALSDGFVELGGPSINTYMKQICDRLKTFGCEKIIVDGALSRKTTASPSVTEAAILSTGASLNRSMSKVVEKTAHAVSLLSIAAEESKAIINIVEKELSRARIGIVYKDLRIRDLKAQTSLEGAKEIVDNLGDGVSHVLIRGVVTDKLIEDIIKSTDKYKGITFLVEDGTKLFINKDTLYRLLKLGGVIKALESINLTCLTCNPKSPFGYEFDKDLFLETLQKNIALPVFDLMG</sequence>
<dbReference type="RefSeq" id="WP_406765912.1">
    <property type="nucleotide sequence ID" value="NZ_JBJHZY010000003.1"/>
</dbReference>
<dbReference type="Proteomes" id="UP001623661">
    <property type="component" value="Unassembled WGS sequence"/>
</dbReference>